<dbReference type="CDD" id="cd00185">
    <property type="entry name" value="TNFRSF"/>
    <property type="match status" value="1"/>
</dbReference>
<keyword evidence="2" id="KW-0812">Transmembrane</keyword>
<dbReference type="AlphaFoldDB" id="A0AAR2JAP4"/>
<keyword evidence="2" id="KW-1133">Transmembrane helix</keyword>
<dbReference type="GO" id="GO:0050829">
    <property type="term" value="P:defense response to Gram-negative bacterium"/>
    <property type="evidence" value="ECO:0007669"/>
    <property type="project" value="TreeGrafter"/>
</dbReference>
<dbReference type="Gene3D" id="2.10.50.10">
    <property type="entry name" value="Tumor Necrosis Factor Receptor, subunit A, domain 2"/>
    <property type="match status" value="3"/>
</dbReference>
<evidence type="ECO:0000259" key="4">
    <source>
        <dbReference type="PROSITE" id="PS50050"/>
    </source>
</evidence>
<dbReference type="Pfam" id="PF00020">
    <property type="entry name" value="TNFR_c6"/>
    <property type="match status" value="1"/>
</dbReference>
<protein>
    <recommendedName>
        <fullName evidence="4">TNFR-Cys domain-containing protein</fullName>
    </recommendedName>
</protein>
<sequence length="250" mass="27654">MKSVFLVVSLSICGLQIILSYGCGPSEYRSRAGECCPMCSIGQVVYRECDGDSSTTCIPCHSGTFMNQPNGFFKCFQCKICDKEQGLYNLHTCTQERNTVCGVLDGYYCKDRDENKGCTFPLKHRQCEPGEGIKVPGTKDRDTECEECPHGFYSPLGINCTKWTDCSVKDQVKDTEGSSVKDVQCKVKTRQRHGLIAAAAAVFLALCTAVLYCVNNKRSAVNNIANNTGGNNTTLKVSVDFHIYYIEYII</sequence>
<dbReference type="GO" id="GO:0050830">
    <property type="term" value="P:defense response to Gram-positive bacterium"/>
    <property type="evidence" value="ECO:0007669"/>
    <property type="project" value="TreeGrafter"/>
</dbReference>
<dbReference type="GO" id="GO:2000406">
    <property type="term" value="P:positive regulation of T cell migration"/>
    <property type="evidence" value="ECO:0007669"/>
    <property type="project" value="TreeGrafter"/>
</dbReference>
<evidence type="ECO:0000313" key="5">
    <source>
        <dbReference type="Ensembl" id="ENSPNAP00000047407.1"/>
    </source>
</evidence>
<reference evidence="5" key="3">
    <citation type="submission" date="2025-09" db="UniProtKB">
        <authorList>
            <consortium name="Ensembl"/>
        </authorList>
    </citation>
    <scope>IDENTIFICATION</scope>
</reference>
<reference evidence="5 6" key="1">
    <citation type="submission" date="2020-10" db="EMBL/GenBank/DDBJ databases">
        <title>Pygocentrus nattereri (red-bellied piranha) genome, fPygNat1, primary haplotype.</title>
        <authorList>
            <person name="Myers G."/>
            <person name="Meyer A."/>
            <person name="Karagic N."/>
            <person name="Pippel M."/>
            <person name="Winkler S."/>
            <person name="Tracey A."/>
            <person name="Wood J."/>
            <person name="Formenti G."/>
            <person name="Howe K."/>
            <person name="Fedrigo O."/>
            <person name="Jarvis E.D."/>
        </authorList>
    </citation>
    <scope>NUCLEOTIDE SEQUENCE [LARGE SCALE GENOMIC DNA]</scope>
</reference>
<dbReference type="FunFam" id="2.10.50.10:FF:000007">
    <property type="entry name" value="TNF receptor superfamily member 14"/>
    <property type="match status" value="1"/>
</dbReference>
<dbReference type="PROSITE" id="PS50050">
    <property type="entry name" value="TNFR_NGFR_2"/>
    <property type="match status" value="1"/>
</dbReference>
<proteinExistence type="predicted"/>
<dbReference type="GO" id="GO:0002720">
    <property type="term" value="P:positive regulation of cytokine production involved in immune response"/>
    <property type="evidence" value="ECO:0007669"/>
    <property type="project" value="TreeGrafter"/>
</dbReference>
<evidence type="ECO:0000256" key="2">
    <source>
        <dbReference type="SAM" id="Phobius"/>
    </source>
</evidence>
<dbReference type="PROSITE" id="PS51257">
    <property type="entry name" value="PROKAR_LIPOPROTEIN"/>
    <property type="match status" value="1"/>
</dbReference>
<evidence type="ECO:0000256" key="3">
    <source>
        <dbReference type="SAM" id="SignalP"/>
    </source>
</evidence>
<keyword evidence="6" id="KW-1185">Reference proteome</keyword>
<dbReference type="SMART" id="SM00208">
    <property type="entry name" value="TNFR"/>
    <property type="match status" value="4"/>
</dbReference>
<keyword evidence="1" id="KW-1015">Disulfide bond</keyword>
<accession>A0AAR2JAP4</accession>
<dbReference type="Ensembl" id="ENSPNAT00000085523.1">
    <property type="protein sequence ID" value="ENSPNAP00000047407.1"/>
    <property type="gene ID" value="ENSPNAG00000031885.1"/>
</dbReference>
<dbReference type="GeneTree" id="ENSGT00950000183126"/>
<dbReference type="PANTHER" id="PTHR46838:SF1">
    <property type="entry name" value="TUMOR NECROSIS FACTOR RECEPTOR SUPERFAMILY MEMBER 14"/>
    <property type="match status" value="1"/>
</dbReference>
<dbReference type="GO" id="GO:0009897">
    <property type="term" value="C:external side of plasma membrane"/>
    <property type="evidence" value="ECO:0007669"/>
    <property type="project" value="TreeGrafter"/>
</dbReference>
<feature type="repeat" description="TNFR-Cys" evidence="1">
    <location>
        <begin position="59"/>
        <end position="101"/>
    </location>
</feature>
<feature type="chain" id="PRO_5043333352" description="TNFR-Cys domain-containing protein" evidence="3">
    <location>
        <begin position="21"/>
        <end position="250"/>
    </location>
</feature>
<keyword evidence="3" id="KW-0732">Signal</keyword>
<keyword evidence="2" id="KW-0472">Membrane</keyword>
<feature type="disulfide bond" evidence="1">
    <location>
        <begin position="60"/>
        <end position="75"/>
    </location>
</feature>
<name>A0AAR2JAP4_PYGNA</name>
<feature type="transmembrane region" description="Helical" evidence="2">
    <location>
        <begin position="194"/>
        <end position="214"/>
    </location>
</feature>
<dbReference type="SUPFAM" id="SSF57586">
    <property type="entry name" value="TNF receptor-like"/>
    <property type="match status" value="2"/>
</dbReference>
<organism evidence="5 6">
    <name type="scientific">Pygocentrus nattereri</name>
    <name type="common">Red-bellied piranha</name>
    <dbReference type="NCBI Taxonomy" id="42514"/>
    <lineage>
        <taxon>Eukaryota</taxon>
        <taxon>Metazoa</taxon>
        <taxon>Chordata</taxon>
        <taxon>Craniata</taxon>
        <taxon>Vertebrata</taxon>
        <taxon>Euteleostomi</taxon>
        <taxon>Actinopterygii</taxon>
        <taxon>Neopterygii</taxon>
        <taxon>Teleostei</taxon>
        <taxon>Ostariophysi</taxon>
        <taxon>Characiformes</taxon>
        <taxon>Characoidei</taxon>
        <taxon>Pygocentrus</taxon>
    </lineage>
</organism>
<dbReference type="InterPro" id="IPR001368">
    <property type="entry name" value="TNFR/NGFR_Cys_rich_reg"/>
</dbReference>
<feature type="signal peptide" evidence="3">
    <location>
        <begin position="1"/>
        <end position="20"/>
    </location>
</feature>
<evidence type="ECO:0000256" key="1">
    <source>
        <dbReference type="PROSITE-ProRule" id="PRU00206"/>
    </source>
</evidence>
<dbReference type="GO" id="GO:0046642">
    <property type="term" value="P:negative regulation of alpha-beta T cell proliferation"/>
    <property type="evidence" value="ECO:0007669"/>
    <property type="project" value="TreeGrafter"/>
</dbReference>
<dbReference type="PROSITE" id="PS00652">
    <property type="entry name" value="TNFR_NGFR_1"/>
    <property type="match status" value="2"/>
</dbReference>
<dbReference type="Proteomes" id="UP001501920">
    <property type="component" value="Chromosome 28"/>
</dbReference>
<comment type="caution">
    <text evidence="1">Lacks conserved residue(s) required for the propagation of feature annotation.</text>
</comment>
<evidence type="ECO:0000313" key="6">
    <source>
        <dbReference type="Proteomes" id="UP001501920"/>
    </source>
</evidence>
<dbReference type="PANTHER" id="PTHR46838">
    <property type="entry name" value="TUMOR NECROSIS FACTOR RECEPTOR SUPERFAMILY MEMBER 14"/>
    <property type="match status" value="1"/>
</dbReference>
<feature type="domain" description="TNFR-Cys" evidence="4">
    <location>
        <begin position="59"/>
        <end position="101"/>
    </location>
</feature>
<reference evidence="5" key="2">
    <citation type="submission" date="2025-08" db="UniProtKB">
        <authorList>
            <consortium name="Ensembl"/>
        </authorList>
    </citation>
    <scope>IDENTIFICATION</scope>
</reference>